<dbReference type="Gene3D" id="3.30.420.40">
    <property type="match status" value="2"/>
</dbReference>
<dbReference type="SUPFAM" id="SSF53067">
    <property type="entry name" value="Actin-like ATPase domain"/>
    <property type="match status" value="2"/>
</dbReference>
<evidence type="ECO:0000256" key="5">
    <source>
        <dbReference type="ARBA" id="ARBA00022553"/>
    </source>
</evidence>
<dbReference type="PRINTS" id="PR00301">
    <property type="entry name" value="HEATSHOCK70"/>
</dbReference>
<reference evidence="14 15" key="1">
    <citation type="submission" date="2019-03" db="EMBL/GenBank/DDBJ databases">
        <title>Genomic Encyclopedia of Type Strains, Phase IV (KMG-IV): sequencing the most valuable type-strain genomes for metagenomic binning, comparative biology and taxonomic classification.</title>
        <authorList>
            <person name="Goeker M."/>
        </authorList>
    </citation>
    <scope>NUCLEOTIDE SEQUENCE [LARGE SCALE GENOMIC DNA]</scope>
    <source>
        <strain evidence="14 15">DSM 29489</strain>
    </source>
</reference>
<dbReference type="PROSITE" id="PS00297">
    <property type="entry name" value="HSP70_1"/>
    <property type="match status" value="1"/>
</dbReference>
<dbReference type="AlphaFoldDB" id="A0A4V2USE4"/>
<evidence type="ECO:0000256" key="6">
    <source>
        <dbReference type="ARBA" id="ARBA00022741"/>
    </source>
</evidence>
<name>A0A4V2USE4_9FIRM</name>
<comment type="caution">
    <text evidence="14">The sequence shown here is derived from an EMBL/GenBank/DDBJ whole genome shotgun (WGS) entry which is preliminary data.</text>
</comment>
<dbReference type="Gene3D" id="2.60.34.10">
    <property type="entry name" value="Substrate Binding Domain Of DNAk, Chain A, domain 1"/>
    <property type="match status" value="1"/>
</dbReference>
<gene>
    <name evidence="14" type="ORF">EDD59_10421</name>
</gene>
<evidence type="ECO:0000313" key="15">
    <source>
        <dbReference type="Proteomes" id="UP000295726"/>
    </source>
</evidence>
<evidence type="ECO:0000313" key="14">
    <source>
        <dbReference type="EMBL" id="TCS81102.1"/>
    </source>
</evidence>
<evidence type="ECO:0000256" key="3">
    <source>
        <dbReference type="ARBA" id="ARBA00014415"/>
    </source>
</evidence>
<comment type="similarity">
    <text evidence="2 13">Belongs to the heat shock protein 70 family.</text>
</comment>
<evidence type="ECO:0000256" key="10">
    <source>
        <dbReference type="ARBA" id="ARBA00030019"/>
    </source>
</evidence>
<evidence type="ECO:0000256" key="8">
    <source>
        <dbReference type="ARBA" id="ARBA00023016"/>
    </source>
</evidence>
<protein>
    <recommendedName>
        <fullName evidence="3">Chaperone protein DnaK</fullName>
    </recommendedName>
    <alternativeName>
        <fullName evidence="4">Chaperone protein dnaK</fullName>
    </alternativeName>
    <alternativeName>
        <fullName evidence="12">HSP70</fullName>
    </alternativeName>
    <alternativeName>
        <fullName evidence="11">Heat shock 70 kDa protein</fullName>
    </alternativeName>
    <alternativeName>
        <fullName evidence="10">Heat shock protein 70</fullName>
    </alternativeName>
</protein>
<evidence type="ECO:0000256" key="4">
    <source>
        <dbReference type="ARBA" id="ARBA00017249"/>
    </source>
</evidence>
<dbReference type="EMBL" id="SLZZ01000004">
    <property type="protein sequence ID" value="TCS81102.1"/>
    <property type="molecule type" value="Genomic_DNA"/>
</dbReference>
<evidence type="ECO:0000256" key="2">
    <source>
        <dbReference type="ARBA" id="ARBA00007381"/>
    </source>
</evidence>
<dbReference type="GO" id="GO:0005524">
    <property type="term" value="F:ATP binding"/>
    <property type="evidence" value="ECO:0007669"/>
    <property type="project" value="UniProtKB-KW"/>
</dbReference>
<evidence type="ECO:0000256" key="13">
    <source>
        <dbReference type="RuleBase" id="RU003322"/>
    </source>
</evidence>
<dbReference type="InterPro" id="IPR018181">
    <property type="entry name" value="Heat_shock_70_CS"/>
</dbReference>
<dbReference type="PROSITE" id="PS00329">
    <property type="entry name" value="HSP70_2"/>
    <property type="match status" value="1"/>
</dbReference>
<proteinExistence type="inferred from homology"/>
<dbReference type="Gene3D" id="3.90.640.10">
    <property type="entry name" value="Actin, Chain A, domain 4"/>
    <property type="match status" value="1"/>
</dbReference>
<keyword evidence="6 13" id="KW-0547">Nucleotide-binding</keyword>
<evidence type="ECO:0000256" key="12">
    <source>
        <dbReference type="ARBA" id="ARBA00033103"/>
    </source>
</evidence>
<evidence type="ECO:0000256" key="1">
    <source>
        <dbReference type="ARBA" id="ARBA00002290"/>
    </source>
</evidence>
<dbReference type="PANTHER" id="PTHR19375">
    <property type="entry name" value="HEAT SHOCK PROTEIN 70KDA"/>
    <property type="match status" value="1"/>
</dbReference>
<dbReference type="GO" id="GO:0140662">
    <property type="term" value="F:ATP-dependent protein folding chaperone"/>
    <property type="evidence" value="ECO:0007669"/>
    <property type="project" value="InterPro"/>
</dbReference>
<accession>A0A4V2USE4</accession>
<evidence type="ECO:0000256" key="9">
    <source>
        <dbReference type="ARBA" id="ARBA00023186"/>
    </source>
</evidence>
<dbReference type="FunFam" id="3.90.640.10:FF:000003">
    <property type="entry name" value="Molecular chaperone DnaK"/>
    <property type="match status" value="1"/>
</dbReference>
<dbReference type="Pfam" id="PF00012">
    <property type="entry name" value="HSP70"/>
    <property type="match status" value="2"/>
</dbReference>
<evidence type="ECO:0000256" key="11">
    <source>
        <dbReference type="ARBA" id="ARBA00030945"/>
    </source>
</evidence>
<dbReference type="PROSITE" id="PS01036">
    <property type="entry name" value="HSP70_3"/>
    <property type="match status" value="1"/>
</dbReference>
<keyword evidence="8" id="KW-0346">Stress response</keyword>
<dbReference type="InterPro" id="IPR043129">
    <property type="entry name" value="ATPase_NBD"/>
</dbReference>
<dbReference type="InterPro" id="IPR029047">
    <property type="entry name" value="HSP70_peptide-bd_sf"/>
</dbReference>
<dbReference type="FunFam" id="3.30.420.40:FF:000071">
    <property type="entry name" value="Molecular chaperone DnaK"/>
    <property type="match status" value="1"/>
</dbReference>
<dbReference type="OrthoDB" id="9766019at2"/>
<evidence type="ECO:0000256" key="7">
    <source>
        <dbReference type="ARBA" id="ARBA00022840"/>
    </source>
</evidence>
<dbReference type="InterPro" id="IPR013126">
    <property type="entry name" value="Hsp_70_fam"/>
</dbReference>
<sequence length="564" mass="62640">MKRVIGIDLGTSTSEAAVMLDGVPFIIPNERQNAITPSVIGRKEGRFIAGEEADERKLLYPQDTSVEVKRLMGSGERIRLSNKFYTPEELSAKLLVHIKAYAETYLKEPVDSAVITVPAYFNNEQRKATIEAGRQAGLSVERIINEPTAAALCYGIEHIAEESRILVYDFGGGTFDVTVLEMFDGVLEVKASSGNNELGGKEFDQRLIDYLLYEAREKYQVDLSKDIYAMVKLREAAIKCKIALSSQKEYKITLPMIAVSGETPVTLEETITAGMFEEMTADLVELTRKPIETALSDSGYTESDIDLILLTGGTTRIPYIGRYVEELLGRKPEKLIDPDLAVAMGAAVQAAALSGELDPQKDIMITDVAPYALGIRVMTDMYGIPFDNYMDILIPRNTTIPVTKTKRYSTAADNQREAIVEVYQGEKEFATENVSLGEFCIGEFPRARAGKEKIDVEFSYDLNGILVVTAVVVSTGEKAHVSIDMKEAKEPEYIDISEWSRAPMARKFRATVRKAEKWLAEQEYTPDSIELEEILTALKEAIVLGRDVDEAEDIEAELLGLLDR</sequence>
<comment type="function">
    <text evidence="1">Acts as a chaperone.</text>
</comment>
<keyword evidence="7 13" id="KW-0067">ATP-binding</keyword>
<keyword evidence="9" id="KW-0143">Chaperone</keyword>
<organism evidence="14 15">
    <name type="scientific">Muricomes intestini</name>
    <dbReference type="NCBI Taxonomy" id="1796634"/>
    <lineage>
        <taxon>Bacteria</taxon>
        <taxon>Bacillati</taxon>
        <taxon>Bacillota</taxon>
        <taxon>Clostridia</taxon>
        <taxon>Lachnospirales</taxon>
        <taxon>Lachnospiraceae</taxon>
        <taxon>Muricomes</taxon>
    </lineage>
</organism>
<dbReference type="SUPFAM" id="SSF100920">
    <property type="entry name" value="Heat shock protein 70kD (HSP70), peptide-binding domain"/>
    <property type="match status" value="1"/>
</dbReference>
<dbReference type="RefSeq" id="WP_132379181.1">
    <property type="nucleotide sequence ID" value="NZ_SLZZ01000004.1"/>
</dbReference>
<keyword evidence="5" id="KW-0597">Phosphoprotein</keyword>
<keyword evidence="15" id="KW-1185">Reference proteome</keyword>
<dbReference type="Proteomes" id="UP000295726">
    <property type="component" value="Unassembled WGS sequence"/>
</dbReference>